<evidence type="ECO:0000256" key="3">
    <source>
        <dbReference type="ARBA" id="ARBA00022448"/>
    </source>
</evidence>
<reference evidence="13 14" key="1">
    <citation type="journal article" date="2016" name="Nat. Commun.">
        <title>Thousands of microbial genomes shed light on interconnected biogeochemical processes in an aquifer system.</title>
        <authorList>
            <person name="Anantharaman K."/>
            <person name="Brown C.T."/>
            <person name="Hug L.A."/>
            <person name="Sharon I."/>
            <person name="Castelle C.J."/>
            <person name="Probst A.J."/>
            <person name="Thomas B.C."/>
            <person name="Singh A."/>
            <person name="Wilkins M.J."/>
            <person name="Karaoz U."/>
            <person name="Brodie E.L."/>
            <person name="Williams K.H."/>
            <person name="Hubbard S.S."/>
            <person name="Banfield J.F."/>
        </authorList>
    </citation>
    <scope>NUCLEOTIDE SEQUENCE [LARGE SCALE GENOMIC DNA]</scope>
</reference>
<evidence type="ECO:0000256" key="7">
    <source>
        <dbReference type="ARBA" id="ARBA00023002"/>
    </source>
</evidence>
<dbReference type="GO" id="GO:0006457">
    <property type="term" value="P:protein folding"/>
    <property type="evidence" value="ECO:0007669"/>
    <property type="project" value="InterPro"/>
</dbReference>
<keyword evidence="9" id="KW-1015">Disulfide bond</keyword>
<gene>
    <name evidence="13" type="ORF">A3A39_04955</name>
</gene>
<keyword evidence="5" id="KW-0249">Electron transport</keyword>
<evidence type="ECO:0000256" key="8">
    <source>
        <dbReference type="ARBA" id="ARBA00023136"/>
    </source>
</evidence>
<evidence type="ECO:0000256" key="12">
    <source>
        <dbReference type="SAM" id="Phobius"/>
    </source>
</evidence>
<dbReference type="GO" id="GO:0016020">
    <property type="term" value="C:membrane"/>
    <property type="evidence" value="ECO:0007669"/>
    <property type="project" value="UniProtKB-SubCell"/>
</dbReference>
<dbReference type="InterPro" id="IPR012187">
    <property type="entry name" value="Disulphide_bond_form_BdbC"/>
</dbReference>
<dbReference type="PANTHER" id="PTHR43469">
    <property type="entry name" value="DISULFIDE FORMATION PROTEIN-RELATED"/>
    <property type="match status" value="1"/>
</dbReference>
<keyword evidence="10" id="KW-0143">Chaperone</keyword>
<dbReference type="PANTHER" id="PTHR43469:SF1">
    <property type="entry name" value="SPBETA PROPHAGE-DERIVED DISULFIDE BOND FORMATION PROTEIN B"/>
    <property type="match status" value="1"/>
</dbReference>
<keyword evidence="11" id="KW-0676">Redox-active center</keyword>
<name>A0A1F6EZZ9_9BACT</name>
<evidence type="ECO:0000256" key="9">
    <source>
        <dbReference type="ARBA" id="ARBA00023157"/>
    </source>
</evidence>
<comment type="similarity">
    <text evidence="2">Belongs to the DsbB family. BdbC subfamily.</text>
</comment>
<dbReference type="Gene3D" id="1.20.1550.10">
    <property type="entry name" value="DsbB-like"/>
    <property type="match status" value="1"/>
</dbReference>
<organism evidence="13 14">
    <name type="scientific">Candidatus Kaiserbacteria bacterium RIFCSPLOWO2_01_FULL_54_13</name>
    <dbReference type="NCBI Taxonomy" id="1798512"/>
    <lineage>
        <taxon>Bacteria</taxon>
        <taxon>Candidatus Kaiseribacteriota</taxon>
    </lineage>
</organism>
<feature type="transmembrane region" description="Helical" evidence="12">
    <location>
        <begin position="87"/>
        <end position="106"/>
    </location>
</feature>
<dbReference type="Proteomes" id="UP000177372">
    <property type="component" value="Unassembled WGS sequence"/>
</dbReference>
<comment type="caution">
    <text evidence="13">The sequence shown here is derived from an EMBL/GenBank/DDBJ whole genome shotgun (WGS) entry which is preliminary data.</text>
</comment>
<keyword evidence="8 12" id="KW-0472">Membrane</keyword>
<dbReference type="EMBL" id="MFLZ01000040">
    <property type="protein sequence ID" value="OGG79198.1"/>
    <property type="molecule type" value="Genomic_DNA"/>
</dbReference>
<evidence type="ECO:0000256" key="5">
    <source>
        <dbReference type="ARBA" id="ARBA00022982"/>
    </source>
</evidence>
<keyword evidence="4 12" id="KW-0812">Transmembrane</keyword>
<evidence type="ECO:0000256" key="2">
    <source>
        <dbReference type="ARBA" id="ARBA00007602"/>
    </source>
</evidence>
<feature type="transmembrane region" description="Helical" evidence="12">
    <location>
        <begin position="138"/>
        <end position="158"/>
    </location>
</feature>
<evidence type="ECO:0000256" key="11">
    <source>
        <dbReference type="ARBA" id="ARBA00023284"/>
    </source>
</evidence>
<protein>
    <recommendedName>
        <fullName evidence="15">Disulfide bond formation protein B</fullName>
    </recommendedName>
</protein>
<feature type="transmembrane region" description="Helical" evidence="12">
    <location>
        <begin position="62"/>
        <end position="80"/>
    </location>
</feature>
<dbReference type="GO" id="GO:0015035">
    <property type="term" value="F:protein-disulfide reductase activity"/>
    <property type="evidence" value="ECO:0007669"/>
    <property type="project" value="InterPro"/>
</dbReference>
<proteinExistence type="inferred from homology"/>
<dbReference type="InterPro" id="IPR023380">
    <property type="entry name" value="DsbB-like_sf"/>
</dbReference>
<evidence type="ECO:0000313" key="14">
    <source>
        <dbReference type="Proteomes" id="UP000177372"/>
    </source>
</evidence>
<evidence type="ECO:0000256" key="1">
    <source>
        <dbReference type="ARBA" id="ARBA00004141"/>
    </source>
</evidence>
<keyword evidence="6 12" id="KW-1133">Transmembrane helix</keyword>
<evidence type="ECO:0000256" key="4">
    <source>
        <dbReference type="ARBA" id="ARBA00022692"/>
    </source>
</evidence>
<dbReference type="SUPFAM" id="SSF158442">
    <property type="entry name" value="DsbB-like"/>
    <property type="match status" value="1"/>
</dbReference>
<evidence type="ECO:0000313" key="13">
    <source>
        <dbReference type="EMBL" id="OGG79198.1"/>
    </source>
</evidence>
<evidence type="ECO:0000256" key="6">
    <source>
        <dbReference type="ARBA" id="ARBA00022989"/>
    </source>
</evidence>
<dbReference type="Pfam" id="PF02600">
    <property type="entry name" value="DsbB"/>
    <property type="match status" value="1"/>
</dbReference>
<keyword evidence="3" id="KW-0813">Transport</keyword>
<dbReference type="AlphaFoldDB" id="A0A1F6EZZ9"/>
<keyword evidence="7" id="KW-0560">Oxidoreductase</keyword>
<evidence type="ECO:0000256" key="10">
    <source>
        <dbReference type="ARBA" id="ARBA00023186"/>
    </source>
</evidence>
<feature type="transmembrane region" description="Helical" evidence="12">
    <location>
        <begin position="31"/>
        <end position="50"/>
    </location>
</feature>
<dbReference type="STRING" id="1798512.A3A39_04955"/>
<dbReference type="InterPro" id="IPR003752">
    <property type="entry name" value="DiS_bond_form_DsbB/BdbC"/>
</dbReference>
<comment type="subcellular location">
    <subcellularLocation>
        <location evidence="1">Membrane</location>
        <topology evidence="1">Multi-pass membrane protein</topology>
    </subcellularLocation>
</comment>
<evidence type="ECO:0008006" key="15">
    <source>
        <dbReference type="Google" id="ProtNLM"/>
    </source>
</evidence>
<sequence length="163" mass="18295">MQVVGVAFLAVFFIRKSIPDLEDVASFLRKWGLWLGFIFSLGGVILSLYYDSLGFPACALCWWQRAFLYPQAVLFALALWKKDAKVADYSIALSAFGAVVALYQHYLQMGGGPLIPCPATVTEAIDCSVRFFFEFGYITFPLMSATLFAFLIVLMLFVKAERR</sequence>
<accession>A0A1F6EZZ9</accession>